<dbReference type="EMBL" id="JAUSZI010000002">
    <property type="protein sequence ID" value="MDQ1024746.1"/>
    <property type="molecule type" value="Genomic_DNA"/>
</dbReference>
<keyword evidence="3" id="KW-1185">Reference proteome</keyword>
<comment type="caution">
    <text evidence="2">The sequence shown here is derived from an EMBL/GenBank/DDBJ whole genome shotgun (WGS) entry which is preliminary data.</text>
</comment>
<dbReference type="Proteomes" id="UP001230328">
    <property type="component" value="Unassembled WGS sequence"/>
</dbReference>
<gene>
    <name evidence="2" type="ORF">QF035_002328</name>
</gene>
<proteinExistence type="predicted"/>
<protein>
    <submittedName>
        <fullName evidence="2">Transposase</fullName>
    </submittedName>
</protein>
<dbReference type="PANTHER" id="PTHR33055">
    <property type="entry name" value="TRANSPOSASE FOR INSERTION SEQUENCE ELEMENT IS1111A"/>
    <property type="match status" value="1"/>
</dbReference>
<feature type="domain" description="Transposase IS116/IS110/IS902 C-terminal" evidence="1">
    <location>
        <begin position="135"/>
        <end position="221"/>
    </location>
</feature>
<accession>A0ABU0SPU0</accession>
<reference evidence="2 3" key="1">
    <citation type="submission" date="2023-07" db="EMBL/GenBank/DDBJ databases">
        <title>Comparative genomics of wheat-associated soil bacteria to identify genetic determinants of phenazine resistance.</title>
        <authorList>
            <person name="Mouncey N."/>
        </authorList>
    </citation>
    <scope>NUCLEOTIDE SEQUENCE [LARGE SCALE GENOMIC DNA]</scope>
    <source>
        <strain evidence="2 3">V2I4</strain>
    </source>
</reference>
<dbReference type="InterPro" id="IPR047650">
    <property type="entry name" value="Transpos_IS110"/>
</dbReference>
<dbReference type="PANTHER" id="PTHR33055:SF13">
    <property type="entry name" value="TRANSPOSASE"/>
    <property type="match status" value="1"/>
</dbReference>
<organism evidence="2 3">
    <name type="scientific">Streptomyces umbrinus</name>
    <dbReference type="NCBI Taxonomy" id="67370"/>
    <lineage>
        <taxon>Bacteria</taxon>
        <taxon>Bacillati</taxon>
        <taxon>Actinomycetota</taxon>
        <taxon>Actinomycetes</taxon>
        <taxon>Kitasatosporales</taxon>
        <taxon>Streptomycetaceae</taxon>
        <taxon>Streptomyces</taxon>
        <taxon>Streptomyces phaeochromogenes group</taxon>
    </lineage>
</organism>
<evidence type="ECO:0000313" key="2">
    <source>
        <dbReference type="EMBL" id="MDQ1024746.1"/>
    </source>
</evidence>
<dbReference type="Pfam" id="PF02371">
    <property type="entry name" value="Transposase_20"/>
    <property type="match status" value="1"/>
</dbReference>
<name>A0ABU0SPU0_9ACTN</name>
<evidence type="ECO:0000313" key="3">
    <source>
        <dbReference type="Proteomes" id="UP001230328"/>
    </source>
</evidence>
<sequence length="265" mass="28519">MSKAGVTRVDEVLVTVGIDTYVDVHVAAALDQFGRKLDVISVATAAHGRRALLGWVRTFAIPYRFGAEGTGAYGAGLTRCLRRQRMDVVEVIRPSRQTRRPAGGKNDAIDAEAAACTVQAGAVMGQAKSQDGLVEMIRSLPGMGPEIGAEFIAATGGDMDAFDCADRMAGFAGLALRPRDSGRVSGNLRRPKRCRCDLLWLKYLPAMVSLTTCPASKAYYERKRSERKGHNQALLARARRTLNVLWAMIREGACTHSSPLIAGAA</sequence>
<dbReference type="InterPro" id="IPR003346">
    <property type="entry name" value="Transposase_20"/>
</dbReference>
<evidence type="ECO:0000259" key="1">
    <source>
        <dbReference type="Pfam" id="PF02371"/>
    </source>
</evidence>